<gene>
    <name evidence="5" type="ORF">GA0070216_101199</name>
</gene>
<feature type="domain" description="F5/8 type C" evidence="4">
    <location>
        <begin position="958"/>
        <end position="1094"/>
    </location>
</feature>
<dbReference type="EMBL" id="FMCU01000001">
    <property type="protein sequence ID" value="SCE65752.1"/>
    <property type="molecule type" value="Genomic_DNA"/>
</dbReference>
<dbReference type="GO" id="GO:0017000">
    <property type="term" value="P:antibiotic biosynthetic process"/>
    <property type="evidence" value="ECO:0007669"/>
    <property type="project" value="InterPro"/>
</dbReference>
<evidence type="ECO:0000313" key="5">
    <source>
        <dbReference type="EMBL" id="SCE65752.1"/>
    </source>
</evidence>
<evidence type="ECO:0000256" key="3">
    <source>
        <dbReference type="SAM" id="SignalP"/>
    </source>
</evidence>
<feature type="signal peptide" evidence="3">
    <location>
        <begin position="1"/>
        <end position="35"/>
    </location>
</feature>
<feature type="region of interest" description="Disordered" evidence="2">
    <location>
        <begin position="365"/>
        <end position="394"/>
    </location>
</feature>
<dbReference type="Gene3D" id="3.60.20.10">
    <property type="entry name" value="Glutamine Phosphoribosylpyrophosphate, subunit 1, domain 1"/>
    <property type="match status" value="2"/>
</dbReference>
<dbReference type="InterPro" id="IPR008979">
    <property type="entry name" value="Galactose-bd-like_sf"/>
</dbReference>
<organism evidence="5 6">
    <name type="scientific">Micromonospora matsumotoense</name>
    <dbReference type="NCBI Taxonomy" id="121616"/>
    <lineage>
        <taxon>Bacteria</taxon>
        <taxon>Bacillati</taxon>
        <taxon>Actinomycetota</taxon>
        <taxon>Actinomycetes</taxon>
        <taxon>Micromonosporales</taxon>
        <taxon>Micromonosporaceae</taxon>
        <taxon>Micromonospora</taxon>
    </lineage>
</organism>
<keyword evidence="3" id="KW-0732">Signal</keyword>
<dbReference type="AlphaFoldDB" id="A0A1C4U235"/>
<proteinExistence type="inferred from homology"/>
<dbReference type="Gene3D" id="2.60.120.260">
    <property type="entry name" value="Galactose-binding domain-like"/>
    <property type="match status" value="1"/>
</dbReference>
<reference evidence="6" key="1">
    <citation type="submission" date="2016-06" db="EMBL/GenBank/DDBJ databases">
        <authorList>
            <person name="Varghese N."/>
            <person name="Submissions Spin"/>
        </authorList>
    </citation>
    <scope>NUCLEOTIDE SEQUENCE [LARGE SCALE GENOMIC DNA]</scope>
    <source>
        <strain evidence="6">DSM 44100</strain>
    </source>
</reference>
<dbReference type="PROSITE" id="PS51318">
    <property type="entry name" value="TAT"/>
    <property type="match status" value="1"/>
</dbReference>
<dbReference type="STRING" id="121616.GA0070216_101199"/>
<dbReference type="PROSITE" id="PS50022">
    <property type="entry name" value="FA58C_3"/>
    <property type="match status" value="1"/>
</dbReference>
<protein>
    <submittedName>
        <fullName evidence="5">Acyl-homoserine lactone (AHL) acylase PvdQ</fullName>
    </submittedName>
</protein>
<evidence type="ECO:0000256" key="2">
    <source>
        <dbReference type="SAM" id="MobiDB-lite"/>
    </source>
</evidence>
<dbReference type="InterPro" id="IPR029055">
    <property type="entry name" value="Ntn_hydrolases_N"/>
</dbReference>
<dbReference type="InterPro" id="IPR023343">
    <property type="entry name" value="Penicillin_amidase_dom1"/>
</dbReference>
<dbReference type="SUPFAM" id="SSF49785">
    <property type="entry name" value="Galactose-binding domain-like"/>
    <property type="match status" value="1"/>
</dbReference>
<feature type="compositionally biased region" description="Low complexity" evidence="2">
    <location>
        <begin position="369"/>
        <end position="394"/>
    </location>
</feature>
<dbReference type="GO" id="GO:0016811">
    <property type="term" value="F:hydrolase activity, acting on carbon-nitrogen (but not peptide) bonds, in linear amides"/>
    <property type="evidence" value="ECO:0007669"/>
    <property type="project" value="InterPro"/>
</dbReference>
<dbReference type="InterPro" id="IPR006311">
    <property type="entry name" value="TAT_signal"/>
</dbReference>
<dbReference type="SUPFAM" id="SSF56235">
    <property type="entry name" value="N-terminal nucleophile aminohydrolases (Ntn hydrolases)"/>
    <property type="match status" value="1"/>
</dbReference>
<dbReference type="OrthoDB" id="5240333at2"/>
<accession>A0A1C4U235</accession>
<feature type="chain" id="PRO_5008704441" evidence="3">
    <location>
        <begin position="36"/>
        <end position="1094"/>
    </location>
</feature>
<dbReference type="PANTHER" id="PTHR34218:SF4">
    <property type="entry name" value="ACYL-HOMOSERINE LACTONE ACYLASE QUIP"/>
    <property type="match status" value="1"/>
</dbReference>
<dbReference type="InterPro" id="IPR002692">
    <property type="entry name" value="S45"/>
</dbReference>
<dbReference type="Proteomes" id="UP000198797">
    <property type="component" value="Unassembled WGS sequence"/>
</dbReference>
<evidence type="ECO:0000313" key="6">
    <source>
        <dbReference type="Proteomes" id="UP000198797"/>
    </source>
</evidence>
<evidence type="ECO:0000259" key="4">
    <source>
        <dbReference type="PROSITE" id="PS50022"/>
    </source>
</evidence>
<dbReference type="Pfam" id="PF00754">
    <property type="entry name" value="F5_F8_type_C"/>
    <property type="match status" value="1"/>
</dbReference>
<dbReference type="RefSeq" id="WP_091237345.1">
    <property type="nucleotide sequence ID" value="NZ_FMCU01000001.1"/>
</dbReference>
<dbReference type="Pfam" id="PF01804">
    <property type="entry name" value="Penicil_amidase"/>
    <property type="match status" value="1"/>
</dbReference>
<name>A0A1C4U235_9ACTN</name>
<keyword evidence="6" id="KW-1185">Reference proteome</keyword>
<sequence length="1094" mass="115707">MPRPRPTRRLLAGGTAAVAVAALLVATPTPPAATAAPAAVTTSGYAANDNCLGECGDILPPGQNGNATLVEVLGNQALGTLPRHSADQLGRYADLVYGYAGLREEQIGSFFNDASFGVPQGQVERDYSPRADVRILRDKATGVPHVTGSTRGGTMYGAGYAGAEDRLFTMDLLRHVGRGTLTSFAGGAPGNRALEQSVWRNSPYHEADLQAQIEALRTKGPRGQQLYADVQEYIAGINAYIGVCMGARNCPGEYVLTGRLDAITNAGGPEPFQLTDLIAIAGVVGGLFGGGGGTEMQSALVRIAARAKYGATEGDKVWTAFRNQNDPETVLTLHDGQSFPYGDASPDAASVALPDAGSARVEPIFTDPTGSAGTTAAARTTTAARTTGTGAGTTNAAGELAAALSGLTISPAHRGMSNAAVVSAANSATGHPVAVFGPQTGYFSPQLLMIQELQGPGISARGAAFAGLNLYVLLGRGQDYAWSATSSIHDITDTYAVPLCTTDGSTPTLAADHYLYRGQCVAMEQLAHVNKWSPTVADGTAAGSYKLVAWRTKLGLVSWRGTVGGRPHAFTQLRSTYRHEADSAIGFQMFNDPAQMGSADAFVASANNVEYAFNWFYVNSTESAYFNSGLNPVRAAGSNPNLPMKAEPAYEWQGFDPATNTASYAPLAAHPRSVNQDYYISWNNKQAKDFGGADGNYSFGAVHRADLLDRPLKAALAAGRKFDRGSLTALVEQAGLTDLRGAEVLDELIRVLESQPVADTALAAEVSRLKAWRQDGALRIETAKGSKVYRHAEAIRTFDAWWPLLVRGMFRDQLGPDLYQSLINAIQLNESPSGHQQGDVSSLPTSASEAQAHKGSSFQYGWWGYVDKDLRAVLGDPVRGGLGRGYCGAGNLAGCRQVLLDTLRTAAATPAAQTYPGDASCTAGDQWCADAIIQSPLGGIRHATIAWQNRPTFQQVVSFPSRRGDDLTNLAAGRPVTASGSELFFGAGKAVDSDLGTRWASSWADDQWLTVDLGSARQVGRVTLAWESAYARSYRIEVSNDGSTWRSVWSTTAGDGGTDVAAFPTQTARYVRMHGVTRATTYGYSIWELAVYAH</sequence>
<dbReference type="PANTHER" id="PTHR34218">
    <property type="entry name" value="PEPTIDASE S45 PENICILLIN AMIDASE"/>
    <property type="match status" value="1"/>
</dbReference>
<dbReference type="Gene3D" id="1.10.439.10">
    <property type="entry name" value="Penicillin Amidohydrolase, domain 1"/>
    <property type="match status" value="1"/>
</dbReference>
<evidence type="ECO:0000256" key="1">
    <source>
        <dbReference type="ARBA" id="ARBA00006586"/>
    </source>
</evidence>
<comment type="similarity">
    <text evidence="1">Belongs to the peptidase S45 family.</text>
</comment>
<dbReference type="InterPro" id="IPR000421">
    <property type="entry name" value="FA58C"/>
</dbReference>